<dbReference type="EMBL" id="QYUO01000002">
    <property type="protein sequence ID" value="RJF96299.1"/>
    <property type="molecule type" value="Genomic_DNA"/>
</dbReference>
<dbReference type="Proteomes" id="UP000265955">
    <property type="component" value="Unassembled WGS sequence"/>
</dbReference>
<dbReference type="SUPFAM" id="SSF52540">
    <property type="entry name" value="P-loop containing nucleoside triphosphate hydrolases"/>
    <property type="match status" value="1"/>
</dbReference>
<dbReference type="SUPFAM" id="SSF46689">
    <property type="entry name" value="Homeodomain-like"/>
    <property type="match status" value="1"/>
</dbReference>
<name>A0A3A3FRD2_9BURK</name>
<dbReference type="PROSITE" id="PS00675">
    <property type="entry name" value="SIGMA54_INTERACT_1"/>
    <property type="match status" value="1"/>
</dbReference>
<dbReference type="Pfam" id="PF25601">
    <property type="entry name" value="AAA_lid_14"/>
    <property type="match status" value="1"/>
</dbReference>
<evidence type="ECO:0000256" key="2">
    <source>
        <dbReference type="ARBA" id="ARBA00022840"/>
    </source>
</evidence>
<dbReference type="InterPro" id="IPR003593">
    <property type="entry name" value="AAA+_ATPase"/>
</dbReference>
<dbReference type="PANTHER" id="PTHR32071">
    <property type="entry name" value="TRANSCRIPTIONAL REGULATORY PROTEIN"/>
    <property type="match status" value="1"/>
</dbReference>
<dbReference type="FunFam" id="3.40.50.300:FF:000006">
    <property type="entry name" value="DNA-binding transcriptional regulator NtrC"/>
    <property type="match status" value="1"/>
</dbReference>
<dbReference type="Gene3D" id="1.10.10.60">
    <property type="entry name" value="Homeodomain-like"/>
    <property type="match status" value="1"/>
</dbReference>
<gene>
    <name evidence="7" type="ORF">D3871_19170</name>
</gene>
<accession>A0A3A3FRD2</accession>
<dbReference type="InterPro" id="IPR002197">
    <property type="entry name" value="HTH_Fis"/>
</dbReference>
<evidence type="ECO:0000259" key="5">
    <source>
        <dbReference type="PROSITE" id="PS50045"/>
    </source>
</evidence>
<feature type="domain" description="Sigma-54 factor interaction" evidence="5">
    <location>
        <begin position="262"/>
        <end position="492"/>
    </location>
</feature>
<keyword evidence="4" id="KW-0804">Transcription</keyword>
<dbReference type="Gene3D" id="3.30.450.20">
    <property type="entry name" value="PAS domain"/>
    <property type="match status" value="1"/>
</dbReference>
<dbReference type="GO" id="GO:0043565">
    <property type="term" value="F:sequence-specific DNA binding"/>
    <property type="evidence" value="ECO:0007669"/>
    <property type="project" value="InterPro"/>
</dbReference>
<dbReference type="PRINTS" id="PR01590">
    <property type="entry name" value="HTHFIS"/>
</dbReference>
<dbReference type="PROSITE" id="PS50045">
    <property type="entry name" value="SIGMA54_INTERACT_4"/>
    <property type="match status" value="1"/>
</dbReference>
<dbReference type="PANTHER" id="PTHR32071:SF57">
    <property type="entry name" value="C4-DICARBOXYLATE TRANSPORT TRANSCRIPTIONAL REGULATORY PROTEIN DCTD"/>
    <property type="match status" value="1"/>
</dbReference>
<keyword evidence="1" id="KW-0547">Nucleotide-binding</keyword>
<dbReference type="Gene3D" id="3.40.50.300">
    <property type="entry name" value="P-loop containing nucleotide triphosphate hydrolases"/>
    <property type="match status" value="1"/>
</dbReference>
<evidence type="ECO:0000313" key="7">
    <source>
        <dbReference type="EMBL" id="RJF96299.1"/>
    </source>
</evidence>
<dbReference type="SMART" id="SM00382">
    <property type="entry name" value="AAA"/>
    <property type="match status" value="1"/>
</dbReference>
<dbReference type="InterPro" id="IPR025662">
    <property type="entry name" value="Sigma_54_int_dom_ATP-bd_1"/>
</dbReference>
<dbReference type="CDD" id="cd00009">
    <property type="entry name" value="AAA"/>
    <property type="match status" value="1"/>
</dbReference>
<evidence type="ECO:0000313" key="8">
    <source>
        <dbReference type="Proteomes" id="UP000265955"/>
    </source>
</evidence>
<evidence type="ECO:0000256" key="4">
    <source>
        <dbReference type="ARBA" id="ARBA00023163"/>
    </source>
</evidence>
<dbReference type="PROSITE" id="PS50112">
    <property type="entry name" value="PAS"/>
    <property type="match status" value="1"/>
</dbReference>
<keyword evidence="3" id="KW-0805">Transcription regulation</keyword>
<dbReference type="SUPFAM" id="SSF55785">
    <property type="entry name" value="PYP-like sensor domain (PAS domain)"/>
    <property type="match status" value="1"/>
</dbReference>
<dbReference type="AlphaFoldDB" id="A0A3A3FRD2"/>
<organism evidence="7 8">
    <name type="scientific">Noviherbaspirillum saxi</name>
    <dbReference type="NCBI Taxonomy" id="2320863"/>
    <lineage>
        <taxon>Bacteria</taxon>
        <taxon>Pseudomonadati</taxon>
        <taxon>Pseudomonadota</taxon>
        <taxon>Betaproteobacteria</taxon>
        <taxon>Burkholderiales</taxon>
        <taxon>Oxalobacteraceae</taxon>
        <taxon>Noviherbaspirillum</taxon>
    </lineage>
</organism>
<dbReference type="InterPro" id="IPR035965">
    <property type="entry name" value="PAS-like_dom_sf"/>
</dbReference>
<evidence type="ECO:0000259" key="6">
    <source>
        <dbReference type="PROSITE" id="PS50112"/>
    </source>
</evidence>
<protein>
    <submittedName>
        <fullName evidence="7">PAS domain-containing protein</fullName>
    </submittedName>
</protein>
<dbReference type="InterPro" id="IPR002078">
    <property type="entry name" value="Sigma_54_int"/>
</dbReference>
<dbReference type="InterPro" id="IPR025944">
    <property type="entry name" value="Sigma_54_int_dom_CS"/>
</dbReference>
<dbReference type="InterPro" id="IPR058031">
    <property type="entry name" value="AAA_lid_NorR"/>
</dbReference>
<feature type="domain" description="PAS" evidence="6">
    <location>
        <begin position="140"/>
        <end position="192"/>
    </location>
</feature>
<dbReference type="Pfam" id="PF02954">
    <property type="entry name" value="HTH_8"/>
    <property type="match status" value="1"/>
</dbReference>
<evidence type="ECO:0000256" key="3">
    <source>
        <dbReference type="ARBA" id="ARBA00023015"/>
    </source>
</evidence>
<dbReference type="Gene3D" id="1.10.8.60">
    <property type="match status" value="1"/>
</dbReference>
<keyword evidence="2" id="KW-0067">ATP-binding</keyword>
<dbReference type="InterPro" id="IPR000014">
    <property type="entry name" value="PAS"/>
</dbReference>
<dbReference type="OrthoDB" id="9761705at2"/>
<dbReference type="Pfam" id="PF00989">
    <property type="entry name" value="PAS"/>
    <property type="match status" value="1"/>
</dbReference>
<sequence length="574" mass="64150">MLRSHQCAGFLVLSRELTVLDSNVSKLGVDAFSKSRTGADLTTLPESLLDNLKKIFHEDPKRAREDTGIEFVALDLKFHIRTIAINNQTVGAFIWITQVKTGNATADDVIHFAASTLEILTSKFSVEQEKTWLIKEQQAIVDHITDGLLVIERSGVVRFMNATAGRILNLVPKKSIGQRFSDLLDFEPIIHPIFESGVGYVDRELIIDSPRRHLHLIDTAVPIKNAQGQVVSIVNSFREIHRVRKIADRLQGNHARYTFESLIGSSESLQDATAAAHKAARGFANVLLNGESGVGKEVFAQAIHNGSSRVDGPFIAINCAALPRDLIESELFGYTSGSFTGARKEGRPGKFESATGGTIFLDEISELPLDVQAKLLRVLQEREVVRIGDTRGIPIDVRIISACNRDLRQLVQTKEFREDLFYRFNVIAITIPPLRKRQGDIAVLANHFLTKYAALLGKRTYRFQPSVLEKMMKYEWPGNVRELENCVERIVNLCDEEEVSDIYFSELDVAHALPESRQSGTLKSLRDAERDAIEAMLQACNCNITESARRLGISKPTLYAKIREHGVIVERAIR</sequence>
<dbReference type="InterPro" id="IPR027417">
    <property type="entry name" value="P-loop_NTPase"/>
</dbReference>
<dbReference type="GO" id="GO:0005524">
    <property type="term" value="F:ATP binding"/>
    <property type="evidence" value="ECO:0007669"/>
    <property type="project" value="UniProtKB-KW"/>
</dbReference>
<reference evidence="8" key="1">
    <citation type="submission" date="2018-09" db="EMBL/GenBank/DDBJ databases">
        <authorList>
            <person name="Zhu H."/>
        </authorList>
    </citation>
    <scope>NUCLEOTIDE SEQUENCE [LARGE SCALE GENOMIC DNA]</scope>
    <source>
        <strain evidence="8">K1R23-30</strain>
    </source>
</reference>
<comment type="caution">
    <text evidence="7">The sequence shown here is derived from an EMBL/GenBank/DDBJ whole genome shotgun (WGS) entry which is preliminary data.</text>
</comment>
<dbReference type="InterPro" id="IPR013767">
    <property type="entry name" value="PAS_fold"/>
</dbReference>
<dbReference type="PROSITE" id="PS00688">
    <property type="entry name" value="SIGMA54_INTERACT_3"/>
    <property type="match status" value="1"/>
</dbReference>
<dbReference type="GO" id="GO:0006355">
    <property type="term" value="P:regulation of DNA-templated transcription"/>
    <property type="evidence" value="ECO:0007669"/>
    <property type="project" value="InterPro"/>
</dbReference>
<keyword evidence="8" id="KW-1185">Reference proteome</keyword>
<proteinExistence type="predicted"/>
<dbReference type="InterPro" id="IPR009057">
    <property type="entry name" value="Homeodomain-like_sf"/>
</dbReference>
<dbReference type="Pfam" id="PF00158">
    <property type="entry name" value="Sigma54_activat"/>
    <property type="match status" value="1"/>
</dbReference>
<evidence type="ECO:0000256" key="1">
    <source>
        <dbReference type="ARBA" id="ARBA00022741"/>
    </source>
</evidence>